<dbReference type="Gene3D" id="1.10.10.60">
    <property type="entry name" value="Homeodomain-like"/>
    <property type="match status" value="2"/>
</dbReference>
<dbReference type="Proteomes" id="UP000020103">
    <property type="component" value="Unassembled WGS sequence"/>
</dbReference>
<dbReference type="InterPro" id="IPR020449">
    <property type="entry name" value="Tscrpt_reg_AraC-type_HTH"/>
</dbReference>
<dbReference type="InterPro" id="IPR009057">
    <property type="entry name" value="Homeodomain-like_sf"/>
</dbReference>
<comment type="caution">
    <text evidence="5">The sequence shown here is derived from an EMBL/GenBank/DDBJ whole genome shotgun (WGS) entry which is preliminary data.</text>
</comment>
<protein>
    <submittedName>
        <fullName evidence="5">Bacterial regulatory helix-turn-helix s, AraC family protein</fullName>
    </submittedName>
</protein>
<evidence type="ECO:0000259" key="4">
    <source>
        <dbReference type="PROSITE" id="PS01124"/>
    </source>
</evidence>
<evidence type="ECO:0000313" key="6">
    <source>
        <dbReference type="Proteomes" id="UP000020103"/>
    </source>
</evidence>
<dbReference type="SMART" id="SM00342">
    <property type="entry name" value="HTH_ARAC"/>
    <property type="match status" value="1"/>
</dbReference>
<dbReference type="Pfam" id="PF12833">
    <property type="entry name" value="HTH_18"/>
    <property type="match status" value="1"/>
</dbReference>
<organism evidence="5 6">
    <name type="scientific">Mycobacteroides abscessus 21</name>
    <dbReference type="NCBI Taxonomy" id="1299324"/>
    <lineage>
        <taxon>Bacteria</taxon>
        <taxon>Bacillati</taxon>
        <taxon>Actinomycetota</taxon>
        <taxon>Actinomycetes</taxon>
        <taxon>Mycobacteriales</taxon>
        <taxon>Mycobacteriaceae</taxon>
        <taxon>Mycobacteroides</taxon>
        <taxon>Mycobacteroides abscessus</taxon>
    </lineage>
</organism>
<dbReference type="PRINTS" id="PR00032">
    <property type="entry name" value="HTHARAC"/>
</dbReference>
<dbReference type="EMBL" id="JAOF01000001">
    <property type="protein sequence ID" value="EUA47247.1"/>
    <property type="molecule type" value="Genomic_DNA"/>
</dbReference>
<keyword evidence="3" id="KW-0804">Transcription</keyword>
<dbReference type="InterPro" id="IPR018062">
    <property type="entry name" value="HTH_AraC-typ_CS"/>
</dbReference>
<dbReference type="InterPro" id="IPR050204">
    <property type="entry name" value="AraC_XylS_family_regulators"/>
</dbReference>
<name>A0A829Q4R6_9MYCO</name>
<keyword evidence="1" id="KW-0805">Transcription regulation</keyword>
<dbReference type="GO" id="GO:0003700">
    <property type="term" value="F:DNA-binding transcription factor activity"/>
    <property type="evidence" value="ECO:0007669"/>
    <property type="project" value="InterPro"/>
</dbReference>
<dbReference type="PANTHER" id="PTHR46796">
    <property type="entry name" value="HTH-TYPE TRANSCRIPTIONAL ACTIVATOR RHAS-RELATED"/>
    <property type="match status" value="1"/>
</dbReference>
<feature type="domain" description="HTH araC/xylS-type" evidence="4">
    <location>
        <begin position="178"/>
        <end position="276"/>
    </location>
</feature>
<dbReference type="InterPro" id="IPR018060">
    <property type="entry name" value="HTH_AraC"/>
</dbReference>
<accession>A0A829Q4R6</accession>
<evidence type="ECO:0000256" key="1">
    <source>
        <dbReference type="ARBA" id="ARBA00023015"/>
    </source>
</evidence>
<dbReference type="SUPFAM" id="SSF46689">
    <property type="entry name" value="Homeodomain-like"/>
    <property type="match status" value="2"/>
</dbReference>
<dbReference type="AlphaFoldDB" id="A0A829Q4R6"/>
<proteinExistence type="predicted"/>
<gene>
    <name evidence="5" type="ORF">I543_1478</name>
</gene>
<evidence type="ECO:0000256" key="2">
    <source>
        <dbReference type="ARBA" id="ARBA00023125"/>
    </source>
</evidence>
<evidence type="ECO:0000313" key="5">
    <source>
        <dbReference type="EMBL" id="EUA47247.1"/>
    </source>
</evidence>
<reference evidence="5 6" key="1">
    <citation type="submission" date="2013-12" db="EMBL/GenBank/DDBJ databases">
        <authorList>
            <person name="Madinger N."/>
            <person name="Lenaerts A."/>
            <person name="Ordway D."/>
            <person name="DeGroote M.A."/>
            <person name="Parker T."/>
            <person name="Sizemore C."/>
            <person name="Tallon L.J."/>
            <person name="Sadzewicz L.K."/>
            <person name="Sengamalay N."/>
            <person name="Fraser C.M."/>
            <person name="Hine E."/>
            <person name="Shefchek K.A."/>
            <person name="Das S.P."/>
            <person name="Tettelin H."/>
        </authorList>
    </citation>
    <scope>NUCLEOTIDE SEQUENCE [LARGE SCALE GENOMIC DNA]</scope>
    <source>
        <strain evidence="5 6">21</strain>
    </source>
</reference>
<dbReference type="PROSITE" id="PS00041">
    <property type="entry name" value="HTH_ARAC_FAMILY_1"/>
    <property type="match status" value="1"/>
</dbReference>
<sequence length="277" mass="31035">MLPLALDDNGFRGFWGVALGELQITFVSEPIVEPTEWYFDEPHHVVAVYQGGRILSKEIDFVDGLSRRYLPKVGDVLVVPMGSRAAITTQGERASFCRFDIPTRLLDQRDLQPRVAYSDPLILQLASRMYSVADRTDVIARLLRESLADVVRLHLSDHYAALRPRPERRRLLDSAMQARVTEYIEDGLDADISLSALAGHAQMSTSEFRKAFTEVFGHTPYQFVLDRRMSRAKQLLATTDLSVTDISVAVGFSSPSHFATTFKTRIGVTPTAYRSGV</sequence>
<dbReference type="PROSITE" id="PS01124">
    <property type="entry name" value="HTH_ARAC_FAMILY_2"/>
    <property type="match status" value="1"/>
</dbReference>
<evidence type="ECO:0000256" key="3">
    <source>
        <dbReference type="ARBA" id="ARBA00023163"/>
    </source>
</evidence>
<dbReference type="GO" id="GO:0043565">
    <property type="term" value="F:sequence-specific DNA binding"/>
    <property type="evidence" value="ECO:0007669"/>
    <property type="project" value="InterPro"/>
</dbReference>
<dbReference type="PANTHER" id="PTHR46796:SF6">
    <property type="entry name" value="ARAC SUBFAMILY"/>
    <property type="match status" value="1"/>
</dbReference>
<keyword evidence="2" id="KW-0238">DNA-binding</keyword>